<keyword evidence="2" id="KW-1185">Reference proteome</keyword>
<gene>
    <name evidence="1" type="ORF">F7725_011228</name>
</gene>
<name>A0A7J5ZBI5_DISMA</name>
<protein>
    <submittedName>
        <fullName evidence="1">Uncharacterized protein</fullName>
    </submittedName>
</protein>
<evidence type="ECO:0000313" key="2">
    <source>
        <dbReference type="Proteomes" id="UP000518266"/>
    </source>
</evidence>
<sequence length="197" mass="22288">MDYQTQRLCPHLMKGLEMARTVRMNHVGQLMPGIFLRGVAPFRRPDESLSSSLSPGRRFAVATGVSSGHKVKTKLVAVVDELERVRLIRSLHVVYVDVQVVRCFQKLIREHGALALIQGQVHVGGDQRAALTLSHGCHTRISHAQSKHHVSEWANGGGVFFLHKSPVRHIRAWKEWTKRLRPSGYTLLELLCCHWIL</sequence>
<accession>A0A7J5ZBI5</accession>
<organism evidence="1 2">
    <name type="scientific">Dissostichus mawsoni</name>
    <name type="common">Antarctic cod</name>
    <dbReference type="NCBI Taxonomy" id="36200"/>
    <lineage>
        <taxon>Eukaryota</taxon>
        <taxon>Metazoa</taxon>
        <taxon>Chordata</taxon>
        <taxon>Craniata</taxon>
        <taxon>Vertebrata</taxon>
        <taxon>Euteleostomi</taxon>
        <taxon>Actinopterygii</taxon>
        <taxon>Neopterygii</taxon>
        <taxon>Teleostei</taxon>
        <taxon>Neoteleostei</taxon>
        <taxon>Acanthomorphata</taxon>
        <taxon>Eupercaria</taxon>
        <taxon>Perciformes</taxon>
        <taxon>Notothenioidei</taxon>
        <taxon>Nototheniidae</taxon>
        <taxon>Dissostichus</taxon>
    </lineage>
</organism>
<evidence type="ECO:0000313" key="1">
    <source>
        <dbReference type="EMBL" id="KAF3858027.1"/>
    </source>
</evidence>
<dbReference type="EMBL" id="JAAKFY010000004">
    <property type="protein sequence ID" value="KAF3858027.1"/>
    <property type="molecule type" value="Genomic_DNA"/>
</dbReference>
<comment type="caution">
    <text evidence="1">The sequence shown here is derived from an EMBL/GenBank/DDBJ whole genome shotgun (WGS) entry which is preliminary data.</text>
</comment>
<proteinExistence type="predicted"/>
<dbReference type="Proteomes" id="UP000518266">
    <property type="component" value="Unassembled WGS sequence"/>
</dbReference>
<dbReference type="AlphaFoldDB" id="A0A7J5ZBI5"/>
<reference evidence="1 2" key="1">
    <citation type="submission" date="2020-03" db="EMBL/GenBank/DDBJ databases">
        <title>Dissostichus mawsoni Genome sequencing and assembly.</title>
        <authorList>
            <person name="Park H."/>
        </authorList>
    </citation>
    <scope>NUCLEOTIDE SEQUENCE [LARGE SCALE GENOMIC DNA]</scope>
    <source>
        <strain evidence="1">DM0001</strain>
        <tissue evidence="1">Muscle</tissue>
    </source>
</reference>